<evidence type="ECO:0000256" key="2">
    <source>
        <dbReference type="SAM" id="MobiDB-lite"/>
    </source>
</evidence>
<proteinExistence type="predicted"/>
<evidence type="ECO:0000256" key="1">
    <source>
        <dbReference type="SAM" id="Coils"/>
    </source>
</evidence>
<dbReference type="Proteomes" id="UP001162131">
    <property type="component" value="Unassembled WGS sequence"/>
</dbReference>
<reference evidence="3" key="1">
    <citation type="submission" date="2021-09" db="EMBL/GenBank/DDBJ databases">
        <authorList>
            <consortium name="AG Swart"/>
            <person name="Singh M."/>
            <person name="Singh A."/>
            <person name="Seah K."/>
            <person name="Emmerich C."/>
        </authorList>
    </citation>
    <scope>NUCLEOTIDE SEQUENCE</scope>
    <source>
        <strain evidence="3">ATCC30299</strain>
    </source>
</reference>
<feature type="compositionally biased region" description="Basic and acidic residues" evidence="2">
    <location>
        <begin position="1"/>
        <end position="10"/>
    </location>
</feature>
<feature type="coiled-coil region" evidence="1">
    <location>
        <begin position="136"/>
        <end position="200"/>
    </location>
</feature>
<comment type="caution">
    <text evidence="3">The sequence shown here is derived from an EMBL/GenBank/DDBJ whole genome shotgun (WGS) entry which is preliminary data.</text>
</comment>
<evidence type="ECO:0000313" key="4">
    <source>
        <dbReference type="Proteomes" id="UP001162131"/>
    </source>
</evidence>
<keyword evidence="1" id="KW-0175">Coiled coil</keyword>
<dbReference type="AlphaFoldDB" id="A0AAU9JFV0"/>
<accession>A0AAU9JFV0</accession>
<evidence type="ECO:0000313" key="3">
    <source>
        <dbReference type="EMBL" id="CAG9324508.1"/>
    </source>
</evidence>
<feature type="region of interest" description="Disordered" evidence="2">
    <location>
        <begin position="1"/>
        <end position="21"/>
    </location>
</feature>
<keyword evidence="4" id="KW-1185">Reference proteome</keyword>
<name>A0AAU9JFV0_9CILI</name>
<organism evidence="3 4">
    <name type="scientific">Blepharisma stoltei</name>
    <dbReference type="NCBI Taxonomy" id="1481888"/>
    <lineage>
        <taxon>Eukaryota</taxon>
        <taxon>Sar</taxon>
        <taxon>Alveolata</taxon>
        <taxon>Ciliophora</taxon>
        <taxon>Postciliodesmatophora</taxon>
        <taxon>Heterotrichea</taxon>
        <taxon>Heterotrichida</taxon>
        <taxon>Blepharismidae</taxon>
        <taxon>Blepharisma</taxon>
    </lineage>
</organism>
<dbReference type="EMBL" id="CAJZBQ010000036">
    <property type="protein sequence ID" value="CAG9324508.1"/>
    <property type="molecule type" value="Genomic_DNA"/>
</dbReference>
<gene>
    <name evidence="3" type="ORF">BSTOLATCC_MIC36294</name>
</gene>
<protein>
    <submittedName>
        <fullName evidence="3">Uncharacterized protein</fullName>
    </submittedName>
</protein>
<sequence>MKRQLRKDIFPKGVYPGLKSKIKRPTPKLITKISPPLDSSEIFRDIDKELSEMTLSIDSDEKSQWESDPKNKIFGLINNFEPKAVIDPPKITATSTNASFNRSYSSNNLNDSKEHGRYKKLEIKYKALQHSHNIAVKQYEREIEYLKNELNYSKEKTPYFKFSENQSDTREILMKLLEEIGNLQEKVQNLETTVIKLKET</sequence>